<dbReference type="SUPFAM" id="SSF53335">
    <property type="entry name" value="S-adenosyl-L-methionine-dependent methyltransferases"/>
    <property type="match status" value="1"/>
</dbReference>
<dbReference type="RefSeq" id="WP_103040879.1">
    <property type="nucleotide sequence ID" value="NZ_POWG01000028.1"/>
</dbReference>
<dbReference type="InterPro" id="IPR029063">
    <property type="entry name" value="SAM-dependent_MTases_sf"/>
</dbReference>
<evidence type="ECO:0000313" key="3">
    <source>
        <dbReference type="Proteomes" id="UP000236268"/>
    </source>
</evidence>
<reference evidence="2 3" key="1">
    <citation type="submission" date="2018-01" db="EMBL/GenBank/DDBJ databases">
        <title>Whole genome sequence of Azospirillum brasilense REC3 isolated from strawberry roots.</title>
        <authorList>
            <person name="Fontana C.A."/>
            <person name="Salazar S.M."/>
            <person name="Bassi D."/>
            <person name="Puglisi E."/>
            <person name="Lovaisa N.C."/>
            <person name="Toffoli L.M."/>
            <person name="Pedraza R."/>
            <person name="Cocconcelli P.S."/>
        </authorList>
    </citation>
    <scope>NUCLEOTIDE SEQUENCE [LARGE SCALE GENOMIC DNA]</scope>
    <source>
        <strain evidence="2 3">REC3</strain>
        <plasmid evidence="2">p16unnamed</plasmid>
    </source>
</reference>
<dbReference type="Gene3D" id="3.40.50.150">
    <property type="entry name" value="Vaccinia Virus protein VP39"/>
    <property type="match status" value="1"/>
</dbReference>
<organism evidence="2 3">
    <name type="scientific">Azospirillum argentinense</name>
    <dbReference type="NCBI Taxonomy" id="2970906"/>
    <lineage>
        <taxon>Bacteria</taxon>
        <taxon>Pseudomonadati</taxon>
        <taxon>Pseudomonadota</taxon>
        <taxon>Alphaproteobacteria</taxon>
        <taxon>Rhodospirillales</taxon>
        <taxon>Azospirillaceae</taxon>
        <taxon>Azospirillum</taxon>
    </lineage>
</organism>
<evidence type="ECO:0000259" key="1">
    <source>
        <dbReference type="Pfam" id="PF08241"/>
    </source>
</evidence>
<comment type="caution">
    <text evidence="2">The sequence shown here is derived from an EMBL/GenBank/DDBJ whole genome shotgun (WGS) entry which is preliminary data.</text>
</comment>
<geneLocation type="plasmid" evidence="2">
    <name>p16unnamed</name>
</geneLocation>
<feature type="domain" description="Methyltransferase type 11" evidence="1">
    <location>
        <begin position="59"/>
        <end position="125"/>
    </location>
</feature>
<keyword evidence="2" id="KW-0489">Methyltransferase</keyword>
<dbReference type="GO" id="GO:0008757">
    <property type="term" value="F:S-adenosylmethionine-dependent methyltransferase activity"/>
    <property type="evidence" value="ECO:0007669"/>
    <property type="project" value="InterPro"/>
</dbReference>
<name>A0A2K1FVW4_9PROT</name>
<dbReference type="GO" id="GO:0032259">
    <property type="term" value="P:methylation"/>
    <property type="evidence" value="ECO:0007669"/>
    <property type="project" value="UniProtKB-KW"/>
</dbReference>
<keyword evidence="2" id="KW-0614">Plasmid</keyword>
<dbReference type="InterPro" id="IPR013216">
    <property type="entry name" value="Methyltransf_11"/>
</dbReference>
<proteinExistence type="predicted"/>
<keyword evidence="2" id="KW-0808">Transferase</keyword>
<accession>A0A2K1FVW4</accession>
<dbReference type="Pfam" id="PF08241">
    <property type="entry name" value="Methyltransf_11"/>
    <property type="match status" value="1"/>
</dbReference>
<dbReference type="EMBL" id="POWG01000028">
    <property type="protein sequence ID" value="PNQ96589.1"/>
    <property type="molecule type" value="Genomic_DNA"/>
</dbReference>
<sequence>MTNDPTTDPIAAPPSGSAERLFGVPPEDGPVSGCKLLLNIGCGAEDITLPPGLFPAEEWREVRLDIDPSVRPDILASITDMAPVPNASIDAVWSSHNFEHLFQHEVSQAARECLRVLKPGGRLLISVPDLKPVAEAILAGRLDLPLYESPAGPISAHDMLYGYGAAIAAGHHYMAHRTGFTQESLGRVLFEAGFDPVLVNRPSPYDLAALAFRPPVPAEILALHGLLPTDQPSASDTASKAVP</sequence>
<gene>
    <name evidence="2" type="ORF">C1S70_22730</name>
</gene>
<dbReference type="AlphaFoldDB" id="A0A2K1FVW4"/>
<evidence type="ECO:0000313" key="2">
    <source>
        <dbReference type="EMBL" id="PNQ96589.1"/>
    </source>
</evidence>
<protein>
    <submittedName>
        <fullName evidence="2">SAM-dependent methyltransferase</fullName>
    </submittedName>
</protein>
<dbReference type="CDD" id="cd02440">
    <property type="entry name" value="AdoMet_MTases"/>
    <property type="match status" value="1"/>
</dbReference>
<dbReference type="Proteomes" id="UP000236268">
    <property type="component" value="Unassembled WGS sequence"/>
</dbReference>